<dbReference type="InterPro" id="IPR032675">
    <property type="entry name" value="LRR_dom_sf"/>
</dbReference>
<organism evidence="1 2">
    <name type="scientific">Tritrichomonas musculus</name>
    <dbReference type="NCBI Taxonomy" id="1915356"/>
    <lineage>
        <taxon>Eukaryota</taxon>
        <taxon>Metamonada</taxon>
        <taxon>Parabasalia</taxon>
        <taxon>Tritrichomonadida</taxon>
        <taxon>Tritrichomonadidae</taxon>
        <taxon>Tritrichomonas</taxon>
    </lineage>
</organism>
<protein>
    <submittedName>
        <fullName evidence="1">Uncharacterized protein</fullName>
    </submittedName>
</protein>
<dbReference type="Gene3D" id="3.80.10.10">
    <property type="entry name" value="Ribonuclease Inhibitor"/>
    <property type="match status" value="1"/>
</dbReference>
<dbReference type="InterPro" id="IPR026906">
    <property type="entry name" value="LRR_5"/>
</dbReference>
<evidence type="ECO:0000313" key="1">
    <source>
        <dbReference type="EMBL" id="KAK8838676.1"/>
    </source>
</evidence>
<name>A0ABR2GXS6_9EUKA</name>
<gene>
    <name evidence="1" type="ORF">M9Y10_032713</name>
</gene>
<sequence>MWSLIYKKGIKWLKSNYSKINWERLIHQIMTDKNEEEEEKQFIQFKENKLIFLLNFNDKSASVIGNDSANGDVIIPKSINYNNHEYNIKSTASNAFKGSKDIISIHFHHDSEIQSIDKDAFVESSIKSIAIPESVFDLKEGWCHGIPKLINVHLAPANKISFILIIK</sequence>
<dbReference type="EMBL" id="JAPFFF010000054">
    <property type="protein sequence ID" value="KAK8838676.1"/>
    <property type="molecule type" value="Genomic_DNA"/>
</dbReference>
<proteinExistence type="predicted"/>
<dbReference type="Proteomes" id="UP001470230">
    <property type="component" value="Unassembled WGS sequence"/>
</dbReference>
<dbReference type="Pfam" id="PF13306">
    <property type="entry name" value="LRR_5"/>
    <property type="match status" value="1"/>
</dbReference>
<reference evidence="1 2" key="1">
    <citation type="submission" date="2024-04" db="EMBL/GenBank/DDBJ databases">
        <title>Tritrichomonas musculus Genome.</title>
        <authorList>
            <person name="Alves-Ferreira E."/>
            <person name="Grigg M."/>
            <person name="Lorenzi H."/>
            <person name="Galac M."/>
        </authorList>
    </citation>
    <scope>NUCLEOTIDE SEQUENCE [LARGE SCALE GENOMIC DNA]</scope>
    <source>
        <strain evidence="1 2">EAF2021</strain>
    </source>
</reference>
<comment type="caution">
    <text evidence="1">The sequence shown here is derived from an EMBL/GenBank/DDBJ whole genome shotgun (WGS) entry which is preliminary data.</text>
</comment>
<keyword evidence="2" id="KW-1185">Reference proteome</keyword>
<evidence type="ECO:0000313" key="2">
    <source>
        <dbReference type="Proteomes" id="UP001470230"/>
    </source>
</evidence>
<accession>A0ABR2GXS6</accession>